<dbReference type="Proteomes" id="UP000037747">
    <property type="component" value="Unassembled WGS sequence"/>
</dbReference>
<dbReference type="OrthoDB" id="221204at2157"/>
<dbReference type="EMBL" id="LIST01000012">
    <property type="protein sequence ID" value="KOX93258.1"/>
    <property type="molecule type" value="Genomic_DNA"/>
</dbReference>
<accession>A0A0M9AKF0</accession>
<evidence type="ECO:0000313" key="2">
    <source>
        <dbReference type="Proteomes" id="UP000037747"/>
    </source>
</evidence>
<gene>
    <name evidence="1" type="ORF">AMR74_16590</name>
</gene>
<name>A0A0M9AKF0_9EURY</name>
<protein>
    <submittedName>
        <fullName evidence="1">Uncharacterized protein</fullName>
    </submittedName>
</protein>
<organism evidence="1 2">
    <name type="scientific">Halorubrum tropicale</name>
    <dbReference type="NCBI Taxonomy" id="1765655"/>
    <lineage>
        <taxon>Archaea</taxon>
        <taxon>Methanobacteriati</taxon>
        <taxon>Methanobacteriota</taxon>
        <taxon>Stenosarchaea group</taxon>
        <taxon>Halobacteria</taxon>
        <taxon>Halobacteriales</taxon>
        <taxon>Haloferacaceae</taxon>
        <taxon>Halorubrum</taxon>
    </lineage>
</organism>
<dbReference type="STRING" id="1765655.AMR74_16590"/>
<evidence type="ECO:0000313" key="1">
    <source>
        <dbReference type="EMBL" id="KOX93258.1"/>
    </source>
</evidence>
<dbReference type="PATRIC" id="fig|1705389.3.peg.2915"/>
<sequence length="150" mass="14917">MSSSGDSGLLEFINGDTSGTNPIVDASNPVNWGKLGKAIFTSVIATVVAGVTDFISAGADAFVSIVGGFAGFIEGWEEPLGAGGRPTVDSPGFIELTIGAIGTAYSNAFAFSTSNFGILSLPINVAIVLASVYVLSVGLQAAAARLIGGG</sequence>
<reference evidence="1 2" key="1">
    <citation type="submission" date="2015-08" db="EMBL/GenBank/DDBJ databases">
        <title>Genomes of Isolates from Cabo Rojo, PR.</title>
        <authorList>
            <person name="Sanchez-Nieves R.L."/>
            <person name="Montalvo-Rodriguez R."/>
        </authorList>
    </citation>
    <scope>NUCLEOTIDE SEQUENCE [LARGE SCALE GENOMIC DNA]</scope>
    <source>
        <strain evidence="1 2">5</strain>
    </source>
</reference>
<keyword evidence="2" id="KW-1185">Reference proteome</keyword>
<proteinExistence type="predicted"/>
<dbReference type="AlphaFoldDB" id="A0A0M9AKF0"/>
<comment type="caution">
    <text evidence="1">The sequence shown here is derived from an EMBL/GenBank/DDBJ whole genome shotgun (WGS) entry which is preliminary data.</text>
</comment>
<dbReference type="RefSeq" id="WP_053773157.1">
    <property type="nucleotide sequence ID" value="NZ_LIST01000012.1"/>
</dbReference>